<dbReference type="RefSeq" id="WP_108642262.1">
    <property type="nucleotide sequence ID" value="NZ_QCYG01000017.1"/>
</dbReference>
<dbReference type="GO" id="GO:0016853">
    <property type="term" value="F:isomerase activity"/>
    <property type="evidence" value="ECO:0007669"/>
    <property type="project" value="UniProtKB-KW"/>
</dbReference>
<accession>A0A2T7FSP7</accession>
<keyword evidence="4 9" id="KW-0521">NADP</keyword>
<dbReference type="GO" id="GO:0050577">
    <property type="term" value="F:GDP-L-fucose synthase activity"/>
    <property type="evidence" value="ECO:0007669"/>
    <property type="project" value="UniProtKB-UniRule"/>
</dbReference>
<organism evidence="11 12">
    <name type="scientific">Thalassorhabdomicrobium marinisediminis</name>
    <dbReference type="NCBI Taxonomy" id="2170577"/>
    <lineage>
        <taxon>Bacteria</taxon>
        <taxon>Pseudomonadati</taxon>
        <taxon>Pseudomonadota</taxon>
        <taxon>Alphaproteobacteria</taxon>
        <taxon>Rhodobacterales</taxon>
        <taxon>Paracoccaceae</taxon>
        <taxon>Thalassorhabdomicrobium</taxon>
    </lineage>
</organism>
<dbReference type="Gene3D" id="3.90.25.10">
    <property type="entry name" value="UDP-galactose 4-epimerase, domain 1"/>
    <property type="match status" value="1"/>
</dbReference>
<feature type="binding site" evidence="9">
    <location>
        <begin position="165"/>
        <end position="168"/>
    </location>
    <ligand>
        <name>NADP(+)</name>
        <dbReference type="ChEBI" id="CHEBI:58349"/>
    </ligand>
</feature>
<evidence type="ECO:0000313" key="11">
    <source>
        <dbReference type="EMBL" id="PVA05191.1"/>
    </source>
</evidence>
<comment type="similarity">
    <text evidence="2 9">Belongs to the NAD(P)-dependent epimerase/dehydratase family. Fucose synthase subfamily.</text>
</comment>
<dbReference type="Proteomes" id="UP000244817">
    <property type="component" value="Unassembled WGS sequence"/>
</dbReference>
<dbReference type="AlphaFoldDB" id="A0A2T7FSP7"/>
<evidence type="ECO:0000256" key="1">
    <source>
        <dbReference type="ARBA" id="ARBA00004883"/>
    </source>
</evidence>
<dbReference type="SUPFAM" id="SSF51735">
    <property type="entry name" value="NAD(P)-binding Rossmann-fold domains"/>
    <property type="match status" value="1"/>
</dbReference>
<feature type="binding site" evidence="9">
    <location>
        <begin position="8"/>
        <end position="14"/>
    </location>
    <ligand>
        <name>NADP(+)</name>
        <dbReference type="ChEBI" id="CHEBI:58349"/>
    </ligand>
</feature>
<keyword evidence="6 9" id="KW-0413">Isomerase</keyword>
<feature type="binding site" evidence="9">
    <location>
        <position position="181"/>
    </location>
    <ligand>
        <name>NADP(+)</name>
        <dbReference type="ChEBI" id="CHEBI:58349"/>
    </ligand>
</feature>
<comment type="catalytic activity">
    <reaction evidence="8 9">
        <text>GDP-beta-L-fucose + NADP(+) = GDP-4-dehydro-alpha-D-rhamnose + NADPH + H(+)</text>
        <dbReference type="Rhea" id="RHEA:18885"/>
        <dbReference type="ChEBI" id="CHEBI:15378"/>
        <dbReference type="ChEBI" id="CHEBI:57273"/>
        <dbReference type="ChEBI" id="CHEBI:57783"/>
        <dbReference type="ChEBI" id="CHEBI:57964"/>
        <dbReference type="ChEBI" id="CHEBI:58349"/>
        <dbReference type="EC" id="1.1.1.271"/>
    </reaction>
</comment>
<reference evidence="11 12" key="1">
    <citation type="submission" date="2018-04" db="EMBL/GenBank/DDBJ databases">
        <title>Pelagivirga bohaiensis gen. nov., sp. nov., a bacterium isolated from the Bohai Sea.</title>
        <authorList>
            <person name="Ji X."/>
        </authorList>
    </citation>
    <scope>NUCLEOTIDE SEQUENCE [LARGE SCALE GENOMIC DNA]</scope>
    <source>
        <strain evidence="11 12">BH-SD16</strain>
    </source>
</reference>
<dbReference type="InterPro" id="IPR036291">
    <property type="entry name" value="NAD(P)-bd_dom_sf"/>
</dbReference>
<dbReference type="Pfam" id="PF01370">
    <property type="entry name" value="Epimerase"/>
    <property type="match status" value="1"/>
</dbReference>
<evidence type="ECO:0000256" key="3">
    <source>
        <dbReference type="ARBA" id="ARBA00012371"/>
    </source>
</evidence>
<name>A0A2T7FSP7_9RHOB</name>
<evidence type="ECO:0000256" key="9">
    <source>
        <dbReference type="HAMAP-Rule" id="MF_00956"/>
    </source>
</evidence>
<feature type="site" description="Important for catalytic activity" evidence="9">
    <location>
        <position position="109"/>
    </location>
</feature>
<comment type="pathway">
    <text evidence="1 9">Nucleotide-sugar biosynthesis; GDP-L-fucose biosynthesis via de novo pathway; GDP-L-fucose from GDP-alpha-D-mannose: step 2/2.</text>
</comment>
<evidence type="ECO:0000256" key="8">
    <source>
        <dbReference type="ARBA" id="ARBA00051935"/>
    </source>
</evidence>
<dbReference type="GO" id="GO:0042351">
    <property type="term" value="P:'de novo' GDP-L-fucose biosynthetic process"/>
    <property type="evidence" value="ECO:0007669"/>
    <property type="project" value="UniProtKB-UniRule"/>
</dbReference>
<dbReference type="UniPathway" id="UPA00128">
    <property type="reaction ID" value="UER00191"/>
</dbReference>
<feature type="domain" description="NAD-dependent epimerase/dehydratase" evidence="10">
    <location>
        <begin position="4"/>
        <end position="229"/>
    </location>
</feature>
<dbReference type="Gene3D" id="3.40.50.720">
    <property type="entry name" value="NAD(P)-binding Rossmann-like Domain"/>
    <property type="match status" value="1"/>
</dbReference>
<evidence type="ECO:0000256" key="7">
    <source>
        <dbReference type="ARBA" id="ARBA00023268"/>
    </source>
</evidence>
<dbReference type="HAMAP" id="MF_00956">
    <property type="entry name" value="GDP_fucose_synth"/>
    <property type="match status" value="1"/>
</dbReference>
<feature type="site" description="Important for catalytic activity" evidence="9">
    <location>
        <position position="111"/>
    </location>
</feature>
<comment type="caution">
    <text evidence="11">The sequence shown here is derived from an EMBL/GenBank/DDBJ whole genome shotgun (WGS) entry which is preliminary data.</text>
</comment>
<dbReference type="PANTHER" id="PTHR43238:SF1">
    <property type="entry name" value="GDP-L-FUCOSE SYNTHASE"/>
    <property type="match status" value="1"/>
</dbReference>
<keyword evidence="12" id="KW-1185">Reference proteome</keyword>
<dbReference type="EC" id="1.1.1.271" evidence="3 9"/>
<dbReference type="EMBL" id="QCYG01000017">
    <property type="protein sequence ID" value="PVA05191.1"/>
    <property type="molecule type" value="Genomic_DNA"/>
</dbReference>
<proteinExistence type="inferred from homology"/>
<keyword evidence="5 9" id="KW-0560">Oxidoreductase</keyword>
<feature type="binding site" evidence="9">
    <location>
        <position position="189"/>
    </location>
    <ligand>
        <name>substrate</name>
    </ligand>
</feature>
<protein>
    <recommendedName>
        <fullName evidence="3 9">GDP-L-fucose synthase</fullName>
        <ecNumber evidence="3 9">1.1.1.271</ecNumber>
    </recommendedName>
    <alternativeName>
        <fullName evidence="9">GDP-4-keto-6-deoxy-D-mannose-3,5-epimerase-4-reductase</fullName>
    </alternativeName>
</protein>
<dbReference type="CDD" id="cd05239">
    <property type="entry name" value="GDP_FS_SDR_e"/>
    <property type="match status" value="1"/>
</dbReference>
<evidence type="ECO:0000256" key="2">
    <source>
        <dbReference type="ARBA" id="ARBA00005959"/>
    </source>
</evidence>
<evidence type="ECO:0000313" key="12">
    <source>
        <dbReference type="Proteomes" id="UP000244817"/>
    </source>
</evidence>
<dbReference type="GO" id="GO:0070401">
    <property type="term" value="F:NADP+ binding"/>
    <property type="evidence" value="ECO:0007669"/>
    <property type="project" value="UniProtKB-UniRule"/>
</dbReference>
<sequence length="325" mass="35747">MRKIYVAGHRGMVGSAILRKLEARKAAGEALDLVVRSSSELDLTDQAAVQDFMARERPDEVILAAAKVGGIVANNSYPADFIYQNLMIECNVIHSAHRIGVTKLLQLGSSCIYPREAAQPMAEAALLTGTLEPTNEPYAIAKIAGIKLCESYNRQYGVDYRSVMPTNLYGPGDNFHPENSHVLPALMRRFHAAKRDGGETVTIWGSGTPRREFLHVEDMAEASLFVHNLAPERYQAAVSPMLSHINVGCGEDVSIRELAEMVATVVGFEGTLAFDTSKPDGAPRKLMDVSRLTDLGWQARIALIDGITQTYDWFLSREADALRER</sequence>
<evidence type="ECO:0000256" key="6">
    <source>
        <dbReference type="ARBA" id="ARBA00023235"/>
    </source>
</evidence>
<feature type="binding site" evidence="9">
    <location>
        <position position="142"/>
    </location>
    <ligand>
        <name>NADP(+)</name>
        <dbReference type="ChEBI" id="CHEBI:58349"/>
    </ligand>
</feature>
<feature type="active site" description="Proton donor/acceptor" evidence="9">
    <location>
        <position position="138"/>
    </location>
</feature>
<dbReference type="InterPro" id="IPR028614">
    <property type="entry name" value="GDP_fucose/colitose_synth"/>
</dbReference>
<feature type="binding site" evidence="9">
    <location>
        <position position="211"/>
    </location>
    <ligand>
        <name>substrate</name>
    </ligand>
</feature>
<dbReference type="FunFam" id="3.40.50.720:FF:000101">
    <property type="entry name" value="GDP-L-fucose synthase"/>
    <property type="match status" value="1"/>
</dbReference>
<evidence type="ECO:0000259" key="10">
    <source>
        <dbReference type="Pfam" id="PF01370"/>
    </source>
</evidence>
<evidence type="ECO:0000256" key="5">
    <source>
        <dbReference type="ARBA" id="ARBA00023002"/>
    </source>
</evidence>
<dbReference type="OrthoDB" id="9811425at2"/>
<keyword evidence="7 9" id="KW-0511">Multifunctional enzyme</keyword>
<evidence type="ECO:0000256" key="4">
    <source>
        <dbReference type="ARBA" id="ARBA00022857"/>
    </source>
</evidence>
<feature type="binding site" evidence="9">
    <location>
        <position position="204"/>
    </location>
    <ligand>
        <name>substrate</name>
    </ligand>
</feature>
<gene>
    <name evidence="9" type="primary">fcl</name>
    <name evidence="11" type="ORF">DC363_16515</name>
</gene>
<comment type="function">
    <text evidence="9">Catalyzes the two-step NADP-dependent conversion of GDP-4-dehydro-6-deoxy-D-mannose to GDP-fucose, involving an epimerase and a reductase reaction.</text>
</comment>
<dbReference type="InterPro" id="IPR001509">
    <property type="entry name" value="Epimerase_deHydtase"/>
</dbReference>
<feature type="binding site" evidence="9">
    <location>
        <begin position="107"/>
        <end position="110"/>
    </location>
    <ligand>
        <name>NADP(+)</name>
        <dbReference type="ChEBI" id="CHEBI:58349"/>
    </ligand>
</feature>
<feature type="binding site" evidence="9">
    <location>
        <position position="280"/>
    </location>
    <ligand>
        <name>substrate</name>
    </ligand>
</feature>
<dbReference type="PANTHER" id="PTHR43238">
    <property type="entry name" value="GDP-L-FUCOSE SYNTHASE"/>
    <property type="match status" value="1"/>
</dbReference>